<organism evidence="1 2">
    <name type="scientific">Schistosoma mattheei</name>
    <dbReference type="NCBI Taxonomy" id="31246"/>
    <lineage>
        <taxon>Eukaryota</taxon>
        <taxon>Metazoa</taxon>
        <taxon>Spiralia</taxon>
        <taxon>Lophotrochozoa</taxon>
        <taxon>Platyhelminthes</taxon>
        <taxon>Trematoda</taxon>
        <taxon>Digenea</taxon>
        <taxon>Strigeidida</taxon>
        <taxon>Schistosomatoidea</taxon>
        <taxon>Schistosomatidae</taxon>
        <taxon>Schistosoma</taxon>
    </lineage>
</organism>
<dbReference type="AlphaFoldDB" id="A0A3P8GBS4"/>
<evidence type="ECO:0000313" key="2">
    <source>
        <dbReference type="Proteomes" id="UP000269396"/>
    </source>
</evidence>
<gene>
    <name evidence="1" type="ORF">SMTD_LOCUS15731</name>
</gene>
<proteinExistence type="predicted"/>
<evidence type="ECO:0000313" key="1">
    <source>
        <dbReference type="EMBL" id="VDP69358.1"/>
    </source>
</evidence>
<sequence>MWLNKLQQLWKSVDDKPMQLHVLQQHKKPQYDQEDFLLYFFHY</sequence>
<dbReference type="Proteomes" id="UP000269396">
    <property type="component" value="Unassembled WGS sequence"/>
</dbReference>
<accession>A0A3P8GBS4</accession>
<name>A0A3P8GBS4_9TREM</name>
<protein>
    <submittedName>
        <fullName evidence="1">Uncharacterized protein</fullName>
    </submittedName>
</protein>
<keyword evidence="2" id="KW-1185">Reference proteome</keyword>
<reference evidence="1 2" key="1">
    <citation type="submission" date="2018-11" db="EMBL/GenBank/DDBJ databases">
        <authorList>
            <consortium name="Pathogen Informatics"/>
        </authorList>
    </citation>
    <scope>NUCLEOTIDE SEQUENCE [LARGE SCALE GENOMIC DNA]</scope>
    <source>
        <strain>Denwood</strain>
        <strain evidence="2">Zambia</strain>
    </source>
</reference>
<dbReference type="EMBL" id="UZAL01036225">
    <property type="protein sequence ID" value="VDP69358.1"/>
    <property type="molecule type" value="Genomic_DNA"/>
</dbReference>